<dbReference type="EMBL" id="MBFT01000905">
    <property type="protein sequence ID" value="PVU86498.1"/>
    <property type="molecule type" value="Genomic_DNA"/>
</dbReference>
<proteinExistence type="inferred from homology"/>
<evidence type="ECO:0000313" key="13">
    <source>
        <dbReference type="Proteomes" id="UP000245699"/>
    </source>
</evidence>
<dbReference type="Gene3D" id="3.40.50.300">
    <property type="entry name" value="P-loop containing nucleotide triphosphate hydrolases"/>
    <property type="match status" value="1"/>
</dbReference>
<keyword evidence="13" id="KW-1185">Reference proteome</keyword>
<dbReference type="InterPro" id="IPR032324">
    <property type="entry name" value="Clp1_N"/>
</dbReference>
<evidence type="ECO:0000256" key="7">
    <source>
        <dbReference type="ARBA" id="ARBA00023242"/>
    </source>
</evidence>
<dbReference type="InterPro" id="IPR032319">
    <property type="entry name" value="CLP1_P"/>
</dbReference>
<dbReference type="GO" id="GO:0005524">
    <property type="term" value="F:ATP binding"/>
    <property type="evidence" value="ECO:0007669"/>
    <property type="project" value="UniProtKB-UniRule"/>
</dbReference>
<dbReference type="HAMAP" id="MF_03035">
    <property type="entry name" value="Clp1"/>
    <property type="match status" value="1"/>
</dbReference>
<comment type="subcellular location">
    <subcellularLocation>
        <location evidence="1 8">Nucleus</location>
    </subcellularLocation>
</comment>
<evidence type="ECO:0000313" key="12">
    <source>
        <dbReference type="EMBL" id="PVU86498.1"/>
    </source>
</evidence>
<dbReference type="InterPro" id="IPR038238">
    <property type="entry name" value="Clp1_C_sf"/>
</dbReference>
<feature type="binding site" evidence="8">
    <location>
        <begin position="117"/>
        <end position="122"/>
    </location>
    <ligand>
        <name>ATP</name>
        <dbReference type="ChEBI" id="CHEBI:30616"/>
    </ligand>
</feature>
<evidence type="ECO:0000256" key="3">
    <source>
        <dbReference type="ARBA" id="ARBA00019824"/>
    </source>
</evidence>
<dbReference type="Gene3D" id="2.40.30.330">
    <property type="entry name" value="Pre-mRNA cleavage complex subunit Clp1, C-terminal domain"/>
    <property type="match status" value="1"/>
</dbReference>
<accession>A0A2T9Y2E7</accession>
<comment type="caution">
    <text evidence="12">The sequence shown here is derived from an EMBL/GenBank/DDBJ whole genome shotgun (WGS) entry which is preliminary data.</text>
</comment>
<organism evidence="12 13">
    <name type="scientific">Furculomyces boomerangus</name>
    <dbReference type="NCBI Taxonomy" id="61424"/>
    <lineage>
        <taxon>Eukaryota</taxon>
        <taxon>Fungi</taxon>
        <taxon>Fungi incertae sedis</taxon>
        <taxon>Zoopagomycota</taxon>
        <taxon>Kickxellomycotina</taxon>
        <taxon>Harpellomycetes</taxon>
        <taxon>Harpellales</taxon>
        <taxon>Harpellaceae</taxon>
        <taxon>Furculomyces</taxon>
    </lineage>
</organism>
<feature type="domain" description="Clp1 P-loop" evidence="11">
    <location>
        <begin position="114"/>
        <end position="312"/>
    </location>
</feature>
<feature type="binding site" evidence="8">
    <location>
        <position position="55"/>
    </location>
    <ligand>
        <name>ATP</name>
        <dbReference type="ChEBI" id="CHEBI:30616"/>
    </ligand>
</feature>
<dbReference type="Pfam" id="PF16575">
    <property type="entry name" value="CLP1_P"/>
    <property type="match status" value="1"/>
</dbReference>
<evidence type="ECO:0000256" key="2">
    <source>
        <dbReference type="ARBA" id="ARBA00018706"/>
    </source>
</evidence>
<feature type="domain" description="Clp1 N-terminal" evidence="10">
    <location>
        <begin position="10"/>
        <end position="100"/>
    </location>
</feature>
<evidence type="ECO:0000259" key="10">
    <source>
        <dbReference type="Pfam" id="PF16573"/>
    </source>
</evidence>
<evidence type="ECO:0000259" key="9">
    <source>
        <dbReference type="Pfam" id="PF06807"/>
    </source>
</evidence>
<evidence type="ECO:0000256" key="1">
    <source>
        <dbReference type="ARBA" id="ARBA00004123"/>
    </source>
</evidence>
<comment type="function">
    <text evidence="8">Required for endonucleolytic cleavage during polyadenylation-dependent pre-mRNA 3'-end formation.</text>
</comment>
<dbReference type="Pfam" id="PF06807">
    <property type="entry name" value="Clp1"/>
    <property type="match status" value="1"/>
</dbReference>
<dbReference type="InterPro" id="IPR028606">
    <property type="entry name" value="Clp1"/>
</dbReference>
<dbReference type="Gene3D" id="2.60.120.1030">
    <property type="entry name" value="Clp1, DNA binding domain"/>
    <property type="match status" value="1"/>
</dbReference>
<dbReference type="PANTHER" id="PTHR12755:SF6">
    <property type="entry name" value="POLYRIBONUCLEOTIDE 5'-HYDROXYL-KINASE CLP1"/>
    <property type="match status" value="1"/>
</dbReference>
<dbReference type="InterPro" id="IPR038239">
    <property type="entry name" value="Clp1_N_sf"/>
</dbReference>
<dbReference type="PANTHER" id="PTHR12755">
    <property type="entry name" value="CLEAVAGE/POLYADENYLATION FACTOR IA SUBUNIT CLP1P"/>
    <property type="match status" value="1"/>
</dbReference>
<dbReference type="AlphaFoldDB" id="A0A2T9Y2E7"/>
<evidence type="ECO:0000256" key="4">
    <source>
        <dbReference type="ARBA" id="ARBA00022664"/>
    </source>
</evidence>
<comment type="subunit">
    <text evidence="8">Component of a pre-mRNA cleavage factor complex. Interacts directly with PCF11.</text>
</comment>
<sequence>MEKLKAKSVTLKPGEELRLEVDFSKTVYIKLIKGNAEIFGAELGSNTYYEFSCEKFAIYTWEGCEIEIRGELSSEYTSNETPMNVYMNLHLALQQLRDKAKQQGSEGPRLLILGPTDSGKTTLCKILTNYAVKQDETPVLVNLDTSEGMVSVPGSISATCISRFISPEDGFMSYGVTGSSGKTDSPLVYHYGNSLPNKHLSLFQKLLKCLANNVNKQIETNKSAQNSGFIIDTGGHVESSSYALIDQIIDLFKVNLVLIIGNEKLYNDYIKKYNDQPNISVAKVPKSGGVVDRSSLYIQNYQNNHIKQYFYGTNSEKLQSFSKIVKISDISLYKIGQDTLAPSSTLPLGETRKISETQITKVEIDEKLSHYLVAILHLDPVTNQEKLDNNEIHIKEEDTESLLDEDLVLNSPVLGYINMQVFS</sequence>
<keyword evidence="5 8" id="KW-0547">Nucleotide-binding</keyword>
<protein>
    <recommendedName>
        <fullName evidence="3">Polynucleotide 5'-hydroxyl-kinase GRC3</fullName>
    </recommendedName>
    <alternativeName>
        <fullName evidence="2">Polynucleotide 5'-hydroxyl-kinase grc3</fullName>
    </alternativeName>
</protein>
<evidence type="ECO:0000259" key="11">
    <source>
        <dbReference type="Pfam" id="PF16575"/>
    </source>
</evidence>
<dbReference type="Pfam" id="PF16573">
    <property type="entry name" value="CLP1_N"/>
    <property type="match status" value="1"/>
</dbReference>
<dbReference type="FunFam" id="2.60.120.1030:FF:000001">
    <property type="entry name" value="Protein CLP1 homolog 5"/>
    <property type="match status" value="1"/>
</dbReference>
<keyword evidence="4 8" id="KW-0507">mRNA processing</keyword>
<dbReference type="STRING" id="61424.A0A2T9Y2E7"/>
<dbReference type="GO" id="GO:0006388">
    <property type="term" value="P:tRNA splicing, via endonucleolytic cleavage and ligation"/>
    <property type="evidence" value="ECO:0007669"/>
    <property type="project" value="TreeGrafter"/>
</dbReference>
<dbReference type="InterPro" id="IPR045116">
    <property type="entry name" value="Clp1/Grc3"/>
</dbReference>
<reference evidence="12 13" key="1">
    <citation type="journal article" date="2018" name="MBio">
        <title>Comparative Genomics Reveals the Core Gene Toolbox for the Fungus-Insect Symbiosis.</title>
        <authorList>
            <person name="Wang Y."/>
            <person name="Stata M."/>
            <person name="Wang W."/>
            <person name="Stajich J.E."/>
            <person name="White M.M."/>
            <person name="Moncalvo J.M."/>
        </authorList>
    </citation>
    <scope>NUCLEOTIDE SEQUENCE [LARGE SCALE GENOMIC DNA]</scope>
    <source>
        <strain evidence="12 13">AUS-77-4</strain>
    </source>
</reference>
<evidence type="ECO:0000256" key="5">
    <source>
        <dbReference type="ARBA" id="ARBA00022741"/>
    </source>
</evidence>
<dbReference type="OrthoDB" id="258143at2759"/>
<dbReference type="GO" id="GO:0005849">
    <property type="term" value="C:mRNA cleavage factor complex"/>
    <property type="evidence" value="ECO:0007669"/>
    <property type="project" value="UniProtKB-UniRule"/>
</dbReference>
<feature type="domain" description="Clp1 C-terminal" evidence="9">
    <location>
        <begin position="321"/>
        <end position="418"/>
    </location>
</feature>
<gene>
    <name evidence="8" type="primary">CLP1</name>
    <name evidence="12" type="ORF">BB559_006512</name>
</gene>
<evidence type="ECO:0000256" key="6">
    <source>
        <dbReference type="ARBA" id="ARBA00022840"/>
    </source>
</evidence>
<comment type="similarity">
    <text evidence="8">Belongs to the Clp1 family. Clp1 subfamily.</text>
</comment>
<keyword evidence="6 8" id="KW-0067">ATP-binding</keyword>
<feature type="binding site" evidence="8">
    <location>
        <position position="16"/>
    </location>
    <ligand>
        <name>ATP</name>
        <dbReference type="ChEBI" id="CHEBI:30616"/>
    </ligand>
</feature>
<dbReference type="GO" id="GO:0051731">
    <property type="term" value="F:polynucleotide 5'-hydroxyl-kinase activity"/>
    <property type="evidence" value="ECO:0007669"/>
    <property type="project" value="InterPro"/>
</dbReference>
<name>A0A2T9Y2E7_9FUNG</name>
<dbReference type="Proteomes" id="UP000245699">
    <property type="component" value="Unassembled WGS sequence"/>
</dbReference>
<dbReference type="InterPro" id="IPR010655">
    <property type="entry name" value="Clp1_C"/>
</dbReference>
<dbReference type="InterPro" id="IPR027417">
    <property type="entry name" value="P-loop_NTPase"/>
</dbReference>
<dbReference type="GO" id="GO:0031124">
    <property type="term" value="P:mRNA 3'-end processing"/>
    <property type="evidence" value="ECO:0007669"/>
    <property type="project" value="UniProtKB-UniRule"/>
</dbReference>
<keyword evidence="7 8" id="KW-0539">Nucleus</keyword>
<dbReference type="SUPFAM" id="SSF52540">
    <property type="entry name" value="P-loop containing nucleoside triphosphate hydrolases"/>
    <property type="match status" value="1"/>
</dbReference>
<evidence type="ECO:0000256" key="8">
    <source>
        <dbReference type="HAMAP-Rule" id="MF_03035"/>
    </source>
</evidence>